<dbReference type="EMBL" id="QYUK01000011">
    <property type="protein sequence ID" value="RJF86640.1"/>
    <property type="molecule type" value="Genomic_DNA"/>
</dbReference>
<dbReference type="OrthoDB" id="7230179at2"/>
<evidence type="ECO:0000256" key="2">
    <source>
        <dbReference type="ARBA" id="ARBA00022525"/>
    </source>
</evidence>
<evidence type="ECO:0000256" key="3">
    <source>
        <dbReference type="SAM" id="MobiDB-lite"/>
    </source>
</evidence>
<keyword evidence="2" id="KW-0964">Secreted</keyword>
<dbReference type="InterPro" id="IPR011049">
    <property type="entry name" value="Serralysin-like_metalloprot_C"/>
</dbReference>
<comment type="caution">
    <text evidence="4">The sequence shown here is derived from an EMBL/GenBank/DDBJ whole genome shotgun (WGS) entry which is preliminary data.</text>
</comment>
<organism evidence="4 5">
    <name type="scientific">Oleomonas cavernae</name>
    <dbReference type="NCBI Taxonomy" id="2320859"/>
    <lineage>
        <taxon>Bacteria</taxon>
        <taxon>Pseudomonadati</taxon>
        <taxon>Pseudomonadota</taxon>
        <taxon>Alphaproteobacteria</taxon>
        <taxon>Acetobacterales</taxon>
        <taxon>Acetobacteraceae</taxon>
        <taxon>Oleomonas</taxon>
    </lineage>
</organism>
<dbReference type="InterPro" id="IPR001343">
    <property type="entry name" value="Hemolysn_Ca-bd"/>
</dbReference>
<dbReference type="InterPro" id="IPR050557">
    <property type="entry name" value="RTX_toxin/Mannuronan_C5-epim"/>
</dbReference>
<gene>
    <name evidence="4" type="ORF">D3874_06070</name>
</gene>
<name>A0A418W9D6_9PROT</name>
<reference evidence="4 5" key="1">
    <citation type="submission" date="2018-09" db="EMBL/GenBank/DDBJ databases">
        <authorList>
            <person name="Zhu H."/>
        </authorList>
    </citation>
    <scope>NUCLEOTIDE SEQUENCE [LARGE SCALE GENOMIC DNA]</scope>
    <source>
        <strain evidence="4 5">K1W22B-8</strain>
    </source>
</reference>
<evidence type="ECO:0000313" key="5">
    <source>
        <dbReference type="Proteomes" id="UP000284605"/>
    </source>
</evidence>
<dbReference type="InterPro" id="IPR018511">
    <property type="entry name" value="Hemolysin-typ_Ca-bd_CS"/>
</dbReference>
<dbReference type="GO" id="GO:0005576">
    <property type="term" value="C:extracellular region"/>
    <property type="evidence" value="ECO:0007669"/>
    <property type="project" value="UniProtKB-SubCell"/>
</dbReference>
<protein>
    <submittedName>
        <fullName evidence="4">Calcium-binding protein</fullName>
    </submittedName>
</protein>
<dbReference type="PROSITE" id="PS00330">
    <property type="entry name" value="HEMOLYSIN_CALCIUM"/>
    <property type="match status" value="3"/>
</dbReference>
<comment type="subcellular location">
    <subcellularLocation>
        <location evidence="1">Secreted</location>
    </subcellularLocation>
</comment>
<evidence type="ECO:0000313" key="4">
    <source>
        <dbReference type="EMBL" id="RJF86640.1"/>
    </source>
</evidence>
<dbReference type="Pfam" id="PF00353">
    <property type="entry name" value="HemolysinCabind"/>
    <property type="match status" value="6"/>
</dbReference>
<evidence type="ECO:0000256" key="1">
    <source>
        <dbReference type="ARBA" id="ARBA00004613"/>
    </source>
</evidence>
<dbReference type="PRINTS" id="PR00313">
    <property type="entry name" value="CABNDNGRPT"/>
</dbReference>
<accession>A0A418W9D6</accession>
<proteinExistence type="predicted"/>
<dbReference type="Gene3D" id="2.150.10.10">
    <property type="entry name" value="Serralysin-like metalloprotease, C-terminal"/>
    <property type="match status" value="4"/>
</dbReference>
<dbReference type="AlphaFoldDB" id="A0A418W9D6"/>
<dbReference type="SUPFAM" id="SSF51120">
    <property type="entry name" value="beta-Roll"/>
    <property type="match status" value="4"/>
</dbReference>
<dbReference type="GO" id="GO:0005509">
    <property type="term" value="F:calcium ion binding"/>
    <property type="evidence" value="ECO:0007669"/>
    <property type="project" value="InterPro"/>
</dbReference>
<sequence>MTGGAGSDLYKVDNLGDVADETGGDGLDVVETSATFALSAGIENLRMVGSGTLTGTGNALANDMLGNTVANRLYGLAGIDTLSGGGGDDTLDGGDDGDTLSGDSGNDTLLGGAGNDSLDGGTGDDDMRGGTGDDTYFIDSTADSISEAGGDGTDTVRSSVTFTLAGGFENLVITTSQAVNGTGNTLANSLTGGAGANLLYGLGGNDTLIGGAGTDTLDGGTGADTMQGGTGNDTYLVDHAGDAVDETGGSGTADTVQSTLGAFTLGSGLENLTLLGAGNSAGTGNSVANLITGNGGNNTLSGLGGNDTLDGGAGSDTMLGGAGNDTYIVETNADVADETGGSGTDIVLTSVGYNLNAGVENMTFTGNADLNGSGNNLANVITGNSGQNTIFAGDGNDTLTGGDGSDYLDGQAGADKMTGGTNNDVYVVDSVGDVVTELAGEGDDHVLSSITFTLGANFENLSLAGADAINGTGNDGVNSLNGNGAANILTGGLGSDTIDGRGGDDIIIGGEIGDYAIGGAGNDTFVFAPRSEGGSGADAIADFTNGEDVIDVSAFGFNDIGDILSIANDGNGNTLIDLGSNSIVALLGVAAATIDSSDFIFA</sequence>
<dbReference type="PANTHER" id="PTHR38340">
    <property type="entry name" value="S-LAYER PROTEIN"/>
    <property type="match status" value="1"/>
</dbReference>
<dbReference type="PANTHER" id="PTHR38340:SF1">
    <property type="entry name" value="S-LAYER PROTEIN"/>
    <property type="match status" value="1"/>
</dbReference>
<dbReference type="Proteomes" id="UP000284605">
    <property type="component" value="Unassembled WGS sequence"/>
</dbReference>
<feature type="compositionally biased region" description="Acidic residues" evidence="3">
    <location>
        <begin position="89"/>
        <end position="98"/>
    </location>
</feature>
<feature type="region of interest" description="Disordered" evidence="3">
    <location>
        <begin position="85"/>
        <end position="134"/>
    </location>
</feature>
<keyword evidence="5" id="KW-1185">Reference proteome</keyword>